<dbReference type="RefSeq" id="WP_319842919.1">
    <property type="nucleotide sequence ID" value="NZ_JAXAFJ010000001.1"/>
</dbReference>
<dbReference type="Proteomes" id="UP001274321">
    <property type="component" value="Unassembled WGS sequence"/>
</dbReference>
<evidence type="ECO:0000259" key="9">
    <source>
        <dbReference type="PROSITE" id="PS50928"/>
    </source>
</evidence>
<evidence type="ECO:0000256" key="2">
    <source>
        <dbReference type="ARBA" id="ARBA00007069"/>
    </source>
</evidence>
<dbReference type="PROSITE" id="PS50928">
    <property type="entry name" value="ABC_TM1"/>
    <property type="match status" value="1"/>
</dbReference>
<organism evidence="10 11">
    <name type="scientific">Terrihabitans rhizophilus</name>
    <dbReference type="NCBI Taxonomy" id="3092662"/>
    <lineage>
        <taxon>Bacteria</taxon>
        <taxon>Pseudomonadati</taxon>
        <taxon>Pseudomonadota</taxon>
        <taxon>Alphaproteobacteria</taxon>
        <taxon>Hyphomicrobiales</taxon>
        <taxon>Terrihabitans</taxon>
    </lineage>
</organism>
<dbReference type="InterPro" id="IPR000515">
    <property type="entry name" value="MetI-like"/>
</dbReference>
<evidence type="ECO:0000313" key="11">
    <source>
        <dbReference type="Proteomes" id="UP001274321"/>
    </source>
</evidence>
<dbReference type="PANTHER" id="PTHR42929:SF1">
    <property type="entry name" value="INNER MEMBRANE ABC TRANSPORTER PERMEASE PROTEIN YDCU-RELATED"/>
    <property type="match status" value="1"/>
</dbReference>
<evidence type="ECO:0000256" key="1">
    <source>
        <dbReference type="ARBA" id="ARBA00004651"/>
    </source>
</evidence>
<keyword evidence="4" id="KW-1003">Cell membrane</keyword>
<keyword evidence="5 8" id="KW-0812">Transmembrane</keyword>
<comment type="caution">
    <text evidence="10">The sequence shown here is derived from an EMBL/GenBank/DDBJ whole genome shotgun (WGS) entry which is preliminary data.</text>
</comment>
<dbReference type="EMBL" id="JAXAFJ010000001">
    <property type="protein sequence ID" value="MDX6804802.1"/>
    <property type="molecule type" value="Genomic_DNA"/>
</dbReference>
<keyword evidence="6 8" id="KW-1133">Transmembrane helix</keyword>
<comment type="similarity">
    <text evidence="2">Belongs to the binding-protein-dependent transport system permease family. CysTW subfamily.</text>
</comment>
<dbReference type="InterPro" id="IPR035906">
    <property type="entry name" value="MetI-like_sf"/>
</dbReference>
<reference evidence="10 11" key="1">
    <citation type="submission" date="2023-11" db="EMBL/GenBank/DDBJ databases">
        <authorList>
            <person name="Bao R."/>
        </authorList>
    </citation>
    <scope>NUCLEOTIDE SEQUENCE [LARGE SCALE GENOMIC DNA]</scope>
    <source>
        <strain evidence="10 11">PJ23</strain>
    </source>
</reference>
<keyword evidence="3 8" id="KW-0813">Transport</keyword>
<accession>A0ABU4RIZ2</accession>
<evidence type="ECO:0000256" key="3">
    <source>
        <dbReference type="ARBA" id="ARBA00022448"/>
    </source>
</evidence>
<dbReference type="Gene3D" id="1.10.3720.10">
    <property type="entry name" value="MetI-like"/>
    <property type="match status" value="1"/>
</dbReference>
<evidence type="ECO:0000256" key="4">
    <source>
        <dbReference type="ARBA" id="ARBA00022475"/>
    </source>
</evidence>
<feature type="transmembrane region" description="Helical" evidence="8">
    <location>
        <begin position="257"/>
        <end position="279"/>
    </location>
</feature>
<protein>
    <submittedName>
        <fullName evidence="10">ABC transporter permease</fullName>
    </submittedName>
</protein>
<evidence type="ECO:0000256" key="5">
    <source>
        <dbReference type="ARBA" id="ARBA00022692"/>
    </source>
</evidence>
<evidence type="ECO:0000256" key="6">
    <source>
        <dbReference type="ARBA" id="ARBA00022989"/>
    </source>
</evidence>
<sequence length="290" mass="31750">MLPAKLRRNLVSWLYISPLLLVILPFFLLPILVVVVASVFETDGFGGIIPTFTLDNYAGILSSSLTLNLYYSTIKFTFLTWLFSLILGFLIAYFLAFHVRNKLLGIGLFLLCTVPFWTSNVIRMISWIPLLGKEGLINRGLMGVGIVQQPIEALLYSDLAVVIAYVHQLTIFMIVPIFNSMARIDKRVVEAAVDAGASRFDIMRLIIIPLSKSGIALGSIFVIAIVMGDFFVVKVMSGGGSASVVGAFYEDIGVLQYPPAAASAVLLTVVLMAVIGVILRTVNIRKELTQ</sequence>
<feature type="transmembrane region" description="Helical" evidence="8">
    <location>
        <begin position="78"/>
        <end position="96"/>
    </location>
</feature>
<keyword evidence="7 8" id="KW-0472">Membrane</keyword>
<comment type="subcellular location">
    <subcellularLocation>
        <location evidence="1 8">Cell membrane</location>
        <topology evidence="1 8">Multi-pass membrane protein</topology>
    </subcellularLocation>
</comment>
<feature type="transmembrane region" description="Helical" evidence="8">
    <location>
        <begin position="103"/>
        <end position="122"/>
    </location>
</feature>
<dbReference type="PANTHER" id="PTHR42929">
    <property type="entry name" value="INNER MEMBRANE ABC TRANSPORTER PERMEASE PROTEIN YDCU-RELATED-RELATED"/>
    <property type="match status" value="1"/>
</dbReference>
<feature type="domain" description="ABC transmembrane type-1" evidence="9">
    <location>
        <begin position="70"/>
        <end position="278"/>
    </location>
</feature>
<dbReference type="SUPFAM" id="SSF161098">
    <property type="entry name" value="MetI-like"/>
    <property type="match status" value="1"/>
</dbReference>
<feature type="transmembrane region" description="Helical" evidence="8">
    <location>
        <begin position="159"/>
        <end position="178"/>
    </location>
</feature>
<proteinExistence type="inferred from homology"/>
<dbReference type="Pfam" id="PF00528">
    <property type="entry name" value="BPD_transp_1"/>
    <property type="match status" value="1"/>
</dbReference>
<keyword evidence="11" id="KW-1185">Reference proteome</keyword>
<feature type="transmembrane region" description="Helical" evidence="8">
    <location>
        <begin position="12"/>
        <end position="40"/>
    </location>
</feature>
<name>A0ABU4RIZ2_9HYPH</name>
<evidence type="ECO:0000313" key="10">
    <source>
        <dbReference type="EMBL" id="MDX6804802.1"/>
    </source>
</evidence>
<feature type="transmembrane region" description="Helical" evidence="8">
    <location>
        <begin position="214"/>
        <end position="237"/>
    </location>
</feature>
<evidence type="ECO:0000256" key="7">
    <source>
        <dbReference type="ARBA" id="ARBA00023136"/>
    </source>
</evidence>
<gene>
    <name evidence="10" type="ORF">SCD90_01885</name>
</gene>
<evidence type="ECO:0000256" key="8">
    <source>
        <dbReference type="RuleBase" id="RU363032"/>
    </source>
</evidence>
<dbReference type="CDD" id="cd06261">
    <property type="entry name" value="TM_PBP2"/>
    <property type="match status" value="1"/>
</dbReference>